<protein>
    <submittedName>
        <fullName evidence="2">L-carnitine dehydratase/bile acid-inducible protein F</fullName>
    </submittedName>
</protein>
<dbReference type="AlphaFoldDB" id="A0A160TQH0"/>
<dbReference type="InterPro" id="IPR044855">
    <property type="entry name" value="CoA-Trfase_III_dom3_sf"/>
</dbReference>
<gene>
    <name evidence="2" type="ORF">MGWOODY_XGa1728</name>
</gene>
<dbReference type="InterPro" id="IPR003673">
    <property type="entry name" value="CoA-Trfase_fam_III"/>
</dbReference>
<dbReference type="EMBL" id="CZRL01000009">
    <property type="protein sequence ID" value="CUS50016.1"/>
    <property type="molecule type" value="Genomic_DNA"/>
</dbReference>
<dbReference type="InterPro" id="IPR023606">
    <property type="entry name" value="CoA-Trfase_III_dom_1_sf"/>
</dbReference>
<dbReference type="PANTHER" id="PTHR48207">
    <property type="entry name" value="SUCCINATE--HYDROXYMETHYLGLUTARATE COA-TRANSFERASE"/>
    <property type="match status" value="1"/>
</dbReference>
<dbReference type="Pfam" id="PF02515">
    <property type="entry name" value="CoA_transf_3"/>
    <property type="match status" value="1"/>
</dbReference>
<dbReference type="GO" id="GO:0008410">
    <property type="term" value="F:CoA-transferase activity"/>
    <property type="evidence" value="ECO:0007669"/>
    <property type="project" value="TreeGrafter"/>
</dbReference>
<dbReference type="Gene3D" id="3.30.1540.10">
    <property type="entry name" value="formyl-coa transferase, domain 3"/>
    <property type="match status" value="1"/>
</dbReference>
<organism evidence="2">
    <name type="scientific">hydrothermal vent metagenome</name>
    <dbReference type="NCBI Taxonomy" id="652676"/>
    <lineage>
        <taxon>unclassified sequences</taxon>
        <taxon>metagenomes</taxon>
        <taxon>ecological metagenomes</taxon>
    </lineage>
</organism>
<dbReference type="Gene3D" id="3.40.50.10540">
    <property type="entry name" value="Crotonobetainyl-coa:carnitine coa-transferase, domain 1"/>
    <property type="match status" value="1"/>
</dbReference>
<dbReference type="PANTHER" id="PTHR48207:SF3">
    <property type="entry name" value="SUCCINATE--HYDROXYMETHYLGLUTARATE COA-TRANSFERASE"/>
    <property type="match status" value="1"/>
</dbReference>
<accession>A0A160TQH0</accession>
<dbReference type="InterPro" id="IPR050483">
    <property type="entry name" value="CoA-transferase_III_domain"/>
</dbReference>
<name>A0A160TQH0_9ZZZZ</name>
<reference evidence="2" key="1">
    <citation type="submission" date="2015-10" db="EMBL/GenBank/DDBJ databases">
        <authorList>
            <person name="Gilbert D.G."/>
        </authorList>
    </citation>
    <scope>NUCLEOTIDE SEQUENCE</scope>
</reference>
<evidence type="ECO:0000313" key="2">
    <source>
        <dbReference type="EMBL" id="CUS50016.1"/>
    </source>
</evidence>
<proteinExistence type="predicted"/>
<dbReference type="SUPFAM" id="SSF89796">
    <property type="entry name" value="CoA-transferase family III (CaiB/BaiF)"/>
    <property type="match status" value="1"/>
</dbReference>
<evidence type="ECO:0000256" key="1">
    <source>
        <dbReference type="ARBA" id="ARBA00022679"/>
    </source>
</evidence>
<keyword evidence="1" id="KW-0808">Transferase</keyword>
<sequence>MSETKNALPLARFTVLDLTRVRAGPTAVRQLADWGANVIKIESPGYMDTESGMGGTRHSPDFQNIHRNKRCMTLNLKDPQGHAILMRMVEQADVVAENFRPDVKKRLGVDYDSLASRNRRIILASVSGFGQDGPYAGRPGFDQVAQGMGGLMSITGLPGQGPVRVGVPIADLASGMYAAIGILIALLQREETGRGQWIHTSLLQAQIAMLDFQAARWLIAGDVPPQAGNNHPTSTPTGVFKTADGHMNLASAGEIMWQRLCTVLEADSLVEDPDFATEKLRFQNRDRLNDALAEYLSKRTSAEWIEALNDAGVPSGPIYNIEEVFSDPQVQYLGMAAPISHPALGNIEVVNNPITMSESPEVAYTATPERGEHTEEVLSEYGYSSDEIESFRGDGTI</sequence>